<feature type="compositionally biased region" description="Basic and acidic residues" evidence="1">
    <location>
        <begin position="125"/>
        <end position="134"/>
    </location>
</feature>
<feature type="region of interest" description="Disordered" evidence="1">
    <location>
        <begin position="105"/>
        <end position="134"/>
    </location>
</feature>
<protein>
    <submittedName>
        <fullName evidence="2">Uncharacterized protein</fullName>
    </submittedName>
</protein>
<organism evidence="2 3">
    <name type="scientific">Penicillium salamii</name>
    <dbReference type="NCBI Taxonomy" id="1612424"/>
    <lineage>
        <taxon>Eukaryota</taxon>
        <taxon>Fungi</taxon>
        <taxon>Dikarya</taxon>
        <taxon>Ascomycota</taxon>
        <taxon>Pezizomycotina</taxon>
        <taxon>Eurotiomycetes</taxon>
        <taxon>Eurotiomycetidae</taxon>
        <taxon>Eurotiales</taxon>
        <taxon>Aspergillaceae</taxon>
        <taxon>Penicillium</taxon>
    </lineage>
</organism>
<evidence type="ECO:0000256" key="1">
    <source>
        <dbReference type="SAM" id="MobiDB-lite"/>
    </source>
</evidence>
<comment type="caution">
    <text evidence="2">The sequence shown here is derived from an EMBL/GenBank/DDBJ whole genome shotgun (WGS) entry which is preliminary data.</text>
</comment>
<dbReference type="AlphaFoldDB" id="A0A9W4N0M1"/>
<gene>
    <name evidence="2" type="ORF">PSALAMII_LOCUS97</name>
</gene>
<sequence length="134" mass="15207">MSLLASIRASSRRSICSNFILPTSTLHTSSARSLNEKDRHREDLPNHYDSHKQEVIKETQDGKGRWKSELASTSEQNVSITLFNLAISIRANMPFYQVRADRGEYDGEHPSFEAMQQKTKSLSYETDKGSGNKK</sequence>
<evidence type="ECO:0000313" key="3">
    <source>
        <dbReference type="Proteomes" id="UP001152649"/>
    </source>
</evidence>
<keyword evidence="3" id="KW-1185">Reference proteome</keyword>
<evidence type="ECO:0000313" key="2">
    <source>
        <dbReference type="EMBL" id="CAG8222917.1"/>
    </source>
</evidence>
<accession>A0A9W4N0M1</accession>
<name>A0A9W4N0M1_9EURO</name>
<dbReference type="OrthoDB" id="529205at2759"/>
<reference evidence="2" key="1">
    <citation type="submission" date="2021-07" db="EMBL/GenBank/DDBJ databases">
        <authorList>
            <person name="Branca A.L. A."/>
        </authorList>
    </citation>
    <scope>NUCLEOTIDE SEQUENCE</scope>
</reference>
<dbReference type="EMBL" id="CAJVPG010000008">
    <property type="protein sequence ID" value="CAG8222917.1"/>
    <property type="molecule type" value="Genomic_DNA"/>
</dbReference>
<feature type="compositionally biased region" description="Polar residues" evidence="1">
    <location>
        <begin position="114"/>
        <end position="124"/>
    </location>
</feature>
<feature type="region of interest" description="Disordered" evidence="1">
    <location>
        <begin position="29"/>
        <end position="70"/>
    </location>
</feature>
<feature type="compositionally biased region" description="Basic and acidic residues" evidence="1">
    <location>
        <begin position="34"/>
        <end position="68"/>
    </location>
</feature>
<proteinExistence type="predicted"/>
<dbReference type="Proteomes" id="UP001152649">
    <property type="component" value="Unassembled WGS sequence"/>
</dbReference>